<comment type="caution">
    <text evidence="1">The sequence shown here is derived from an EMBL/GenBank/DDBJ whole genome shotgun (WGS) entry which is preliminary data.</text>
</comment>
<keyword evidence="2" id="KW-1185">Reference proteome</keyword>
<evidence type="ECO:0000313" key="1">
    <source>
        <dbReference type="EMBL" id="GBN94689.1"/>
    </source>
</evidence>
<accession>A0A4Y2T5L1</accession>
<organism evidence="1 2">
    <name type="scientific">Araneus ventricosus</name>
    <name type="common">Orbweaver spider</name>
    <name type="synonym">Epeira ventricosa</name>
    <dbReference type="NCBI Taxonomy" id="182803"/>
    <lineage>
        <taxon>Eukaryota</taxon>
        <taxon>Metazoa</taxon>
        <taxon>Ecdysozoa</taxon>
        <taxon>Arthropoda</taxon>
        <taxon>Chelicerata</taxon>
        <taxon>Arachnida</taxon>
        <taxon>Araneae</taxon>
        <taxon>Araneomorphae</taxon>
        <taxon>Entelegynae</taxon>
        <taxon>Araneoidea</taxon>
        <taxon>Araneidae</taxon>
        <taxon>Araneus</taxon>
    </lineage>
</organism>
<protein>
    <submittedName>
        <fullName evidence="1">Uncharacterized protein</fullName>
    </submittedName>
</protein>
<dbReference type="EMBL" id="BGPR01025621">
    <property type="protein sequence ID" value="GBN94689.1"/>
    <property type="molecule type" value="Genomic_DNA"/>
</dbReference>
<dbReference type="Proteomes" id="UP000499080">
    <property type="component" value="Unassembled WGS sequence"/>
</dbReference>
<reference evidence="1 2" key="1">
    <citation type="journal article" date="2019" name="Sci. Rep.">
        <title>Orb-weaving spider Araneus ventricosus genome elucidates the spidroin gene catalogue.</title>
        <authorList>
            <person name="Kono N."/>
            <person name="Nakamura H."/>
            <person name="Ohtoshi R."/>
            <person name="Moran D.A.P."/>
            <person name="Shinohara A."/>
            <person name="Yoshida Y."/>
            <person name="Fujiwara M."/>
            <person name="Mori M."/>
            <person name="Tomita M."/>
            <person name="Arakawa K."/>
        </authorList>
    </citation>
    <scope>NUCLEOTIDE SEQUENCE [LARGE SCALE GENOMIC DNA]</scope>
</reference>
<gene>
    <name evidence="1" type="ORF">AVEN_268109_1</name>
</gene>
<proteinExistence type="predicted"/>
<evidence type="ECO:0000313" key="2">
    <source>
        <dbReference type="Proteomes" id="UP000499080"/>
    </source>
</evidence>
<dbReference type="AlphaFoldDB" id="A0A4Y2T5L1"/>
<sequence>MAAVYPRDWQLPIKIESGTKLMGKRVSLLKRCIQGFSRKNPLASLRKKHLGDWHLSANAEVQKAIFGVLPDLDAYFTYGSFDLVHRWKKYFDKHSEHVDK</sequence>
<name>A0A4Y2T5L1_ARAVE</name>